<name>A0A0F9ISF2_9ZZZZ</name>
<gene>
    <name evidence="1" type="ORF">LCGC14_1620760</name>
</gene>
<reference evidence="1" key="1">
    <citation type="journal article" date="2015" name="Nature">
        <title>Complex archaea that bridge the gap between prokaryotes and eukaryotes.</title>
        <authorList>
            <person name="Spang A."/>
            <person name="Saw J.H."/>
            <person name="Jorgensen S.L."/>
            <person name="Zaremba-Niedzwiedzka K."/>
            <person name="Martijn J."/>
            <person name="Lind A.E."/>
            <person name="van Eijk R."/>
            <person name="Schleper C."/>
            <person name="Guy L."/>
            <person name="Ettema T.J."/>
        </authorList>
    </citation>
    <scope>NUCLEOTIDE SEQUENCE</scope>
</reference>
<proteinExistence type="predicted"/>
<evidence type="ECO:0000313" key="1">
    <source>
        <dbReference type="EMBL" id="KKM22889.1"/>
    </source>
</evidence>
<dbReference type="AlphaFoldDB" id="A0A0F9ISF2"/>
<protein>
    <submittedName>
        <fullName evidence="1">Uncharacterized protein</fullName>
    </submittedName>
</protein>
<accession>A0A0F9ISF2</accession>
<organism evidence="1">
    <name type="scientific">marine sediment metagenome</name>
    <dbReference type="NCBI Taxonomy" id="412755"/>
    <lineage>
        <taxon>unclassified sequences</taxon>
        <taxon>metagenomes</taxon>
        <taxon>ecological metagenomes</taxon>
    </lineage>
</organism>
<comment type="caution">
    <text evidence="1">The sequence shown here is derived from an EMBL/GenBank/DDBJ whole genome shotgun (WGS) entry which is preliminary data.</text>
</comment>
<dbReference type="EMBL" id="LAZR01013238">
    <property type="protein sequence ID" value="KKM22889.1"/>
    <property type="molecule type" value="Genomic_DNA"/>
</dbReference>
<sequence>MAYLIHTDENNLVKTLKTGLIRIPRSLIERFNIYQLRKGDIVFLYDFENMKIAGPFIKSSEDVNEEKNPKSGPFNGYGKTGSHYHYISTRVHRSLKRVCLSVLPDLRRARIHFF</sequence>